<gene>
    <name evidence="2" type="ORF">SAMN05444406_10588</name>
</gene>
<keyword evidence="1" id="KW-0472">Membrane</keyword>
<keyword evidence="3" id="KW-1185">Reference proteome</keyword>
<accession>A0A1I5TWF4</accession>
<keyword evidence="1" id="KW-1133">Transmembrane helix</keyword>
<sequence length="87" mass="9600">MRRGSSRRGWVLFLFLLAGIIIGSVAGRILAAYFDIPLFTESLQIGTEDNPLVLDLEIIHLVLGVTFTVNFGTILGVLLGLLFYFKS</sequence>
<dbReference type="EMBL" id="FOXR01000005">
    <property type="protein sequence ID" value="SFP87374.1"/>
    <property type="molecule type" value="Genomic_DNA"/>
</dbReference>
<evidence type="ECO:0000256" key="1">
    <source>
        <dbReference type="SAM" id="Phobius"/>
    </source>
</evidence>
<keyword evidence="1" id="KW-0812">Transmembrane</keyword>
<dbReference type="AlphaFoldDB" id="A0A1I5TWF4"/>
<dbReference type="InterPro" id="IPR025470">
    <property type="entry name" value="DUF4321"/>
</dbReference>
<dbReference type="Proteomes" id="UP000198577">
    <property type="component" value="Unassembled WGS sequence"/>
</dbReference>
<dbReference type="STRING" id="937334.SAMN05444406_10588"/>
<feature type="transmembrane region" description="Helical" evidence="1">
    <location>
        <begin position="58"/>
        <end position="85"/>
    </location>
</feature>
<dbReference type="RefSeq" id="WP_025748416.1">
    <property type="nucleotide sequence ID" value="NZ_FOXR01000005.1"/>
</dbReference>
<evidence type="ECO:0008006" key="4">
    <source>
        <dbReference type="Google" id="ProtNLM"/>
    </source>
</evidence>
<proteinExistence type="predicted"/>
<name>A0A1I5TWF4_9FIRM</name>
<evidence type="ECO:0000313" key="2">
    <source>
        <dbReference type="EMBL" id="SFP87374.1"/>
    </source>
</evidence>
<dbReference type="Pfam" id="PF14209">
    <property type="entry name" value="DUF4321"/>
    <property type="match status" value="1"/>
</dbReference>
<protein>
    <recommendedName>
        <fullName evidence="4">DUF4321 domain-containing protein</fullName>
    </recommendedName>
</protein>
<organism evidence="2 3">
    <name type="scientific">Caldicoprobacter faecalis</name>
    <dbReference type="NCBI Taxonomy" id="937334"/>
    <lineage>
        <taxon>Bacteria</taxon>
        <taxon>Bacillati</taxon>
        <taxon>Bacillota</taxon>
        <taxon>Clostridia</taxon>
        <taxon>Caldicoprobacterales</taxon>
        <taxon>Caldicoprobacteraceae</taxon>
        <taxon>Caldicoprobacter</taxon>
    </lineage>
</organism>
<evidence type="ECO:0000313" key="3">
    <source>
        <dbReference type="Proteomes" id="UP000198577"/>
    </source>
</evidence>
<reference evidence="2 3" key="1">
    <citation type="submission" date="2016-10" db="EMBL/GenBank/DDBJ databases">
        <authorList>
            <person name="de Groot N.N."/>
        </authorList>
    </citation>
    <scope>NUCLEOTIDE SEQUENCE [LARGE SCALE GENOMIC DNA]</scope>
    <source>
        <strain evidence="2 3">DSM 20678</strain>
    </source>
</reference>